<dbReference type="EMBL" id="JAACXV010013754">
    <property type="protein sequence ID" value="KAF7272500.1"/>
    <property type="molecule type" value="Genomic_DNA"/>
</dbReference>
<reference evidence="1" key="1">
    <citation type="submission" date="2020-08" db="EMBL/GenBank/DDBJ databases">
        <title>Genome sequencing and assembly of the red palm weevil Rhynchophorus ferrugineus.</title>
        <authorList>
            <person name="Dias G.B."/>
            <person name="Bergman C.M."/>
            <person name="Manee M."/>
        </authorList>
    </citation>
    <scope>NUCLEOTIDE SEQUENCE</scope>
    <source>
        <strain evidence="1">AA-2017</strain>
        <tissue evidence="1">Whole larva</tissue>
    </source>
</reference>
<gene>
    <name evidence="1" type="ORF">GWI33_014712</name>
</gene>
<dbReference type="AlphaFoldDB" id="A0A834I6S8"/>
<keyword evidence="2" id="KW-1185">Reference proteome</keyword>
<organism evidence="1 2">
    <name type="scientific">Rhynchophorus ferrugineus</name>
    <name type="common">Red palm weevil</name>
    <name type="synonym">Curculio ferrugineus</name>
    <dbReference type="NCBI Taxonomy" id="354439"/>
    <lineage>
        <taxon>Eukaryota</taxon>
        <taxon>Metazoa</taxon>
        <taxon>Ecdysozoa</taxon>
        <taxon>Arthropoda</taxon>
        <taxon>Hexapoda</taxon>
        <taxon>Insecta</taxon>
        <taxon>Pterygota</taxon>
        <taxon>Neoptera</taxon>
        <taxon>Endopterygota</taxon>
        <taxon>Coleoptera</taxon>
        <taxon>Polyphaga</taxon>
        <taxon>Cucujiformia</taxon>
        <taxon>Curculionidae</taxon>
        <taxon>Dryophthorinae</taxon>
        <taxon>Rhynchophorus</taxon>
    </lineage>
</organism>
<evidence type="ECO:0000313" key="2">
    <source>
        <dbReference type="Proteomes" id="UP000625711"/>
    </source>
</evidence>
<evidence type="ECO:0000313" key="1">
    <source>
        <dbReference type="EMBL" id="KAF7272500.1"/>
    </source>
</evidence>
<dbReference type="Proteomes" id="UP000625711">
    <property type="component" value="Unassembled WGS sequence"/>
</dbReference>
<protein>
    <submittedName>
        <fullName evidence="1">Uncharacterized protein</fullName>
    </submittedName>
</protein>
<name>A0A834I6S8_RHYFE</name>
<comment type="caution">
    <text evidence="1">The sequence shown here is derived from an EMBL/GenBank/DDBJ whole genome shotgun (WGS) entry which is preliminary data.</text>
</comment>
<accession>A0A834I6S8</accession>
<proteinExistence type="predicted"/>
<sequence>MKSKVLMKQNGEKILARGVRTIEIRDENFGVVSFVSSKGKTDDLDPHSAAAATESGPIVGSDPLRNSAIVKYTIIESNVICDREA</sequence>